<keyword evidence="3" id="KW-1185">Reference proteome</keyword>
<keyword evidence="1" id="KW-0472">Membrane</keyword>
<dbReference type="GeneID" id="42302802"/>
<keyword evidence="2" id="KW-0614">Plasmid</keyword>
<dbReference type="EMBL" id="CP045489">
    <property type="protein sequence ID" value="QFU84295.1"/>
    <property type="molecule type" value="Genomic_DNA"/>
</dbReference>
<organism evidence="2 3">
    <name type="scientific">Natronorubrum aibiense</name>
    <dbReference type="NCBI Taxonomy" id="348826"/>
    <lineage>
        <taxon>Archaea</taxon>
        <taxon>Methanobacteriati</taxon>
        <taxon>Methanobacteriota</taxon>
        <taxon>Stenosarchaea group</taxon>
        <taxon>Halobacteria</taxon>
        <taxon>Halobacteriales</taxon>
        <taxon>Natrialbaceae</taxon>
        <taxon>Natronorubrum</taxon>
    </lineage>
</organism>
<evidence type="ECO:0000313" key="3">
    <source>
        <dbReference type="Proteomes" id="UP000326170"/>
    </source>
</evidence>
<name>A0A5P9P830_9EURY</name>
<dbReference type="AlphaFoldDB" id="A0A5P9P830"/>
<evidence type="ECO:0000313" key="2">
    <source>
        <dbReference type="EMBL" id="QFU84295.1"/>
    </source>
</evidence>
<accession>A0A5P9P830</accession>
<keyword evidence="1" id="KW-1133">Transmembrane helix</keyword>
<dbReference type="KEGG" id="nas:GCU68_17125"/>
<gene>
    <name evidence="2" type="ORF">GCU68_17125</name>
</gene>
<dbReference type="OrthoDB" id="376255at2157"/>
<sequence length="167" mass="18802">MDNSDATSEDKRQWTIAGRYGLDETRNLYISIDRGLNVINIANIFVSGWIVMGFVQFFQWIGVPSMTDYIISITLGLLFYSLDAGLLIAKALVTEISYSKSDFSPRLPPEKLYFMASWNKAVTQSNTTLIGLVIYGLITSPGSMSYEIGLDFVERWVKWRYAPKGTG</sequence>
<reference evidence="2 3" key="1">
    <citation type="journal article" date="2007" name="Int. J. Syst. Evol. Microbiol.">
        <title>Natronorubrum sulfidifaciens sp. nov., an extremely haloalkaliphilic archaeon isolated from Aiding salt lake in Xin-Jiang, China.</title>
        <authorList>
            <person name="Cui H.L."/>
            <person name="Tohty D."/>
            <person name="Liu H.C."/>
            <person name="Liu S.J."/>
            <person name="Oren A."/>
            <person name="Zhou P.J."/>
        </authorList>
    </citation>
    <scope>NUCLEOTIDE SEQUENCE [LARGE SCALE GENOMIC DNA]</scope>
    <source>
        <strain evidence="2 3">7-3</strain>
        <plasmid evidence="2">unnamed1</plasmid>
    </source>
</reference>
<geneLocation type="plasmid" evidence="2 3">
    <name>unnamed1</name>
</geneLocation>
<protein>
    <submittedName>
        <fullName evidence="2">Uncharacterized protein</fullName>
    </submittedName>
</protein>
<dbReference type="RefSeq" id="WP_152943822.1">
    <property type="nucleotide sequence ID" value="NZ_CP045489.1"/>
</dbReference>
<evidence type="ECO:0000256" key="1">
    <source>
        <dbReference type="SAM" id="Phobius"/>
    </source>
</evidence>
<keyword evidence="1" id="KW-0812">Transmembrane</keyword>
<feature type="transmembrane region" description="Helical" evidence="1">
    <location>
        <begin position="36"/>
        <end position="57"/>
    </location>
</feature>
<feature type="transmembrane region" description="Helical" evidence="1">
    <location>
        <begin position="69"/>
        <end position="93"/>
    </location>
</feature>
<dbReference type="Proteomes" id="UP000326170">
    <property type="component" value="Plasmid unnamed1"/>
</dbReference>
<proteinExistence type="predicted"/>